<feature type="transmembrane region" description="Helical" evidence="3">
    <location>
        <begin position="479"/>
        <end position="500"/>
    </location>
</feature>
<organism evidence="6 7">
    <name type="scientific">Bacillus badius</name>
    <dbReference type="NCBI Taxonomy" id="1455"/>
    <lineage>
        <taxon>Bacteria</taxon>
        <taxon>Bacillati</taxon>
        <taxon>Bacillota</taxon>
        <taxon>Bacilli</taxon>
        <taxon>Bacillales</taxon>
        <taxon>Bacillaceae</taxon>
        <taxon>Pseudobacillus</taxon>
    </lineage>
</organism>
<protein>
    <submittedName>
        <fullName evidence="6">Phage tail length tape-measure protein</fullName>
    </submittedName>
</protein>
<dbReference type="InterPro" id="IPR008258">
    <property type="entry name" value="Transglycosylase_SLT_dom_1"/>
</dbReference>
<dbReference type="RefSeq" id="WP_082040301.1">
    <property type="nucleotide sequence ID" value="NZ_JXLP01000033.1"/>
</dbReference>
<feature type="region of interest" description="Disordered" evidence="2">
    <location>
        <begin position="1389"/>
        <end position="1410"/>
    </location>
</feature>
<dbReference type="Pfam" id="PF01464">
    <property type="entry name" value="SLT"/>
    <property type="match status" value="1"/>
</dbReference>
<dbReference type="SUPFAM" id="SSF53955">
    <property type="entry name" value="Lysozyme-like"/>
    <property type="match status" value="1"/>
</dbReference>
<keyword evidence="1" id="KW-0175">Coiled coil</keyword>
<evidence type="ECO:0000313" key="6">
    <source>
        <dbReference type="EMBL" id="KIL72520.1"/>
    </source>
</evidence>
<evidence type="ECO:0000259" key="5">
    <source>
        <dbReference type="Pfam" id="PF26571"/>
    </source>
</evidence>
<feature type="transmembrane region" description="Helical" evidence="3">
    <location>
        <begin position="628"/>
        <end position="648"/>
    </location>
</feature>
<evidence type="ECO:0000313" key="7">
    <source>
        <dbReference type="Proteomes" id="UP000031982"/>
    </source>
</evidence>
<accession>A0ABR5ANR9</accession>
<keyword evidence="3" id="KW-1133">Transmembrane helix</keyword>
<evidence type="ECO:0000256" key="2">
    <source>
        <dbReference type="SAM" id="MobiDB-lite"/>
    </source>
</evidence>
<dbReference type="InterPro" id="IPR023346">
    <property type="entry name" value="Lysozyme-like_dom_sf"/>
</dbReference>
<keyword evidence="7" id="KW-1185">Reference proteome</keyword>
<keyword evidence="3" id="KW-0472">Membrane</keyword>
<sequence length="1459" mass="159200">MENLRDMAIRIAMDADSDPLADIRREMAEMQREARRLSREVNGLGSSFNNSYGGMIEESQALNQQVNRQSRVIRSLARDMGTSATRLASQWGDMSEGVRRSLIRNHNNLRQYRRQLRGIEGDMLSLSNQMGHYTGSTNDFMREVQRMGADHKQVTDRMINSNIALRASYVRQAATMLNLSTTSSKINKIYAQSGNALYQVNRPLLAVTDSMERLARQGDPVVVALRQLGPNASMKELQDRINLINTGIMRQQSLLMVAGVAWLGFTAILANAAMGPDVEKNLAAQAQAWADYKQALAQRTQEIYSTFSLFERVQIQKTSPRRLYLNLQEQLKVMKGWQTNLHSLAKKGVDEGLIAELRKMGPSAAGEIAALNRMSDKGLNEYTAMWREKHKLARTAATTELEKLRQQTAAKVQRLKDSLKPLGVAVYEFQNIWADALAPFIDFWGQLASYVVKAGTKVGEFVQKLNEISPWITKLAGMFTYLSLTMLVILTPMAIGIGYIQGMRVAFTAAWTVIKPFALGLASVGGTAMLVAAGIIVLGAALYLAWTRSEKFRNAVIDGWTAIKQTATNVWGTIKPLILNAFEAITSFGKQKLTQLKTFWKENGEQILQAAKNVWAPISTVIKTTLGAVWSVMKFVWPAVLLLIKSVWGNIKGVINGGLQVILGVVKFFSSLFTGNFRGMWEATKQIFFGAIQFIWNFIQLSFFGKILGAGKAFILTFRAGFSALWTGIKSIFAAGVTGTRNLFVGGFTWLKNFAGNIVHAMTTGITNRFMAMVNQARTIFSLLRQWGENIFRALWNTIRSMVGNIVVGVRTGFTTMKNKAVELATGMKNAVTNRFTAIVDAAKALPGKIGAGIKSMAKYAMGGIKHLSNSMISGLAQGVNGVGKGVNWVFEKIGVESRIPEWKPPKYAKGTDFHPGGPAIVGDGGGPELIRTPAGQVGLSPGTSTLVHLPRGTEVLPHRETNALMNAPAYHSGSLGDGVLHGAYNAVKEKASNAWQGAKDVAGSAWEGSKNAVGKAKDLALDVFSYIGNPKGLMTKVWSQFSGFFPKMSGAFGQMGTGAIKLIKDKIVNFVGEKMSGLLDMGDGWTGGMEKDPRSVGRGAGMGGMMRYVEHWYNQVKNRFGPTRFMGGFSDRGVVGNSKVKSMHAYGRAFDIGGSHQTMNAIAEYLRQSASNLQYVIYNRKIAGPGMGKAWRRYNGLNPHTDHVHADFLPGGGGGGGGFGNFKGGGATMARTAITQALRMLGKPMSLLEPLMWIAQKESGFNPNAVNNWDSNARRGDPSVGLFQIIGSTFKRWMYPGHGNRRNPLHSALAAIRYMDGRYGGVMKHPGVKSRMRGGGYKPYANGGIINHPHMGLVGEAGPEAIIPLSWNKRHHALPLIKRAASKFGASVNDSSNSYTPAESYSSSGSGGRDVTIHYSPTVHITVPGGGEVPASVKAEVEKILEDHYRKLQTLIIDPEGV</sequence>
<dbReference type="Proteomes" id="UP000031982">
    <property type="component" value="Unassembled WGS sequence"/>
</dbReference>
<feature type="transmembrane region" description="Helical" evidence="3">
    <location>
        <begin position="520"/>
        <end position="546"/>
    </location>
</feature>
<dbReference type="Gene3D" id="1.10.530.10">
    <property type="match status" value="1"/>
</dbReference>
<name>A0ABR5ANR9_BACBA</name>
<evidence type="ECO:0000256" key="1">
    <source>
        <dbReference type="SAM" id="Coils"/>
    </source>
</evidence>
<gene>
    <name evidence="6" type="ORF">SD77_3493</name>
</gene>
<feature type="coiled-coil region" evidence="1">
    <location>
        <begin position="20"/>
        <end position="47"/>
    </location>
</feature>
<keyword evidence="3" id="KW-0812">Transmembrane</keyword>
<dbReference type="InterPro" id="IPR058593">
    <property type="entry name" value="ARB_07466-like_C"/>
</dbReference>
<feature type="domain" description="Transglycosylase SLT" evidence="4">
    <location>
        <begin position="1247"/>
        <end position="1322"/>
    </location>
</feature>
<feature type="compositionally biased region" description="Polar residues" evidence="2">
    <location>
        <begin position="1389"/>
        <end position="1405"/>
    </location>
</feature>
<feature type="transmembrane region" description="Helical" evidence="3">
    <location>
        <begin position="254"/>
        <end position="274"/>
    </location>
</feature>
<feature type="transmembrane region" description="Helical" evidence="3">
    <location>
        <begin position="654"/>
        <end position="675"/>
    </location>
</feature>
<dbReference type="CDD" id="cd13402">
    <property type="entry name" value="LT_TF-like"/>
    <property type="match status" value="1"/>
</dbReference>
<feature type="domain" description="ARB-07466-like C-terminal" evidence="5">
    <location>
        <begin position="1105"/>
        <end position="1205"/>
    </location>
</feature>
<dbReference type="PANTHER" id="PTHR37813">
    <property type="entry name" value="FELS-2 PROPHAGE PROTEIN"/>
    <property type="match status" value="1"/>
</dbReference>
<dbReference type="EMBL" id="JXLP01000033">
    <property type="protein sequence ID" value="KIL72520.1"/>
    <property type="molecule type" value="Genomic_DNA"/>
</dbReference>
<reference evidence="6 7" key="1">
    <citation type="submission" date="2015-01" db="EMBL/GenBank/DDBJ databases">
        <title>Genome Assembly of Bacillus badius MTCC 1458.</title>
        <authorList>
            <person name="Verma A."/>
            <person name="Khatri I."/>
            <person name="Mual P."/>
            <person name="Subramanian S."/>
            <person name="Krishnamurthi S."/>
        </authorList>
    </citation>
    <scope>NUCLEOTIDE SEQUENCE [LARGE SCALE GENOMIC DNA]</scope>
    <source>
        <strain evidence="6 7">MTCC 1458</strain>
    </source>
</reference>
<evidence type="ECO:0000259" key="4">
    <source>
        <dbReference type="Pfam" id="PF01464"/>
    </source>
</evidence>
<dbReference type="PANTHER" id="PTHR37813:SF1">
    <property type="entry name" value="FELS-2 PROPHAGE PROTEIN"/>
    <property type="match status" value="1"/>
</dbReference>
<comment type="caution">
    <text evidence="6">The sequence shown here is derived from an EMBL/GenBank/DDBJ whole genome shotgun (WGS) entry which is preliminary data.</text>
</comment>
<dbReference type="Gene3D" id="1.20.120.20">
    <property type="entry name" value="Apolipoprotein"/>
    <property type="match status" value="1"/>
</dbReference>
<dbReference type="Pfam" id="PF26571">
    <property type="entry name" value="VldE"/>
    <property type="match status" value="1"/>
</dbReference>
<proteinExistence type="predicted"/>
<evidence type="ECO:0000256" key="3">
    <source>
        <dbReference type="SAM" id="Phobius"/>
    </source>
</evidence>
<feature type="transmembrane region" description="Helical" evidence="3">
    <location>
        <begin position="687"/>
        <end position="709"/>
    </location>
</feature>